<accession>A0A4U3F767</accession>
<dbReference type="Pfam" id="PF13671">
    <property type="entry name" value="AAA_33"/>
    <property type="match status" value="1"/>
</dbReference>
<comment type="caution">
    <text evidence="2">The sequence shown here is derived from an EMBL/GenBank/DDBJ whole genome shotgun (WGS) entry which is preliminary data.</text>
</comment>
<sequence length="200" mass="22029">MPESFVLSHSVPQPGGKGLVMVNGVPASGKSHIATRLATETGWPLLTLDQIKEPFMRQIDGIDRPMNRKLGIAAYQVIWSMIAAAPAGHTFIVDAWFGFQPKADLAAFIQAAGIERVAEVWCQIPGEMAAQRYSSRLGSRLPGHPGAEYVAELQQLADRAEPMQLGPVWVADQRCETDFTQLVHWLQENIDQVEFLHSQG</sequence>
<protein>
    <submittedName>
        <fullName evidence="2">AAA family ATPase</fullName>
    </submittedName>
</protein>
<dbReference type="Proteomes" id="UP000661012">
    <property type="component" value="Unassembled WGS sequence"/>
</dbReference>
<evidence type="ECO:0000313" key="3">
    <source>
        <dbReference type="Proteomes" id="UP000306393"/>
    </source>
</evidence>
<organism evidence="2 3">
    <name type="scientific">Erwinia persicina</name>
    <dbReference type="NCBI Taxonomy" id="55211"/>
    <lineage>
        <taxon>Bacteria</taxon>
        <taxon>Pseudomonadati</taxon>
        <taxon>Pseudomonadota</taxon>
        <taxon>Gammaproteobacteria</taxon>
        <taxon>Enterobacterales</taxon>
        <taxon>Erwiniaceae</taxon>
        <taxon>Erwinia</taxon>
    </lineage>
</organism>
<dbReference type="SUPFAM" id="SSF52540">
    <property type="entry name" value="P-loop containing nucleoside triphosphate hydrolases"/>
    <property type="match status" value="1"/>
</dbReference>
<dbReference type="AlphaFoldDB" id="A0A4U3F767"/>
<dbReference type="InterPro" id="IPR027417">
    <property type="entry name" value="P-loop_NTPase"/>
</dbReference>
<reference evidence="2 3" key="1">
    <citation type="journal article" date="2019" name="Sci. Rep.">
        <title>Differences in resource use lead to coexistence of seed-transmitted microbial populations.</title>
        <authorList>
            <person name="Torres-Cortes G."/>
            <person name="Garcia B.J."/>
            <person name="Compant S."/>
            <person name="Rezki S."/>
            <person name="Jones P."/>
            <person name="Preveaux A."/>
            <person name="Briand M."/>
            <person name="Roulet A."/>
            <person name="Bouchez O."/>
            <person name="Jacobson D."/>
            <person name="Barret M."/>
        </authorList>
    </citation>
    <scope>NUCLEOTIDE SEQUENCE [LARGE SCALE GENOMIC DNA]</scope>
    <source>
        <strain evidence="2 3">CFBP13511</strain>
    </source>
</reference>
<name>A0A4U3F767_9GAMM</name>
<gene>
    <name evidence="2" type="ORF">EpCFBP13511_14440</name>
    <name evidence="1" type="ORF">IFT93_12285</name>
</gene>
<dbReference type="Proteomes" id="UP000306393">
    <property type="component" value="Unassembled WGS sequence"/>
</dbReference>
<dbReference type="STRING" id="1219360.GCA_001571305_02745"/>
<evidence type="ECO:0000313" key="2">
    <source>
        <dbReference type="EMBL" id="TKJ89044.1"/>
    </source>
</evidence>
<dbReference type="RefSeq" id="WP_137269506.1">
    <property type="nucleotide sequence ID" value="NZ_JACYNM010000007.1"/>
</dbReference>
<reference evidence="1 4" key="2">
    <citation type="journal article" date="2020" name="FEMS Microbiol. Ecol.">
        <title>Temporal dynamics of bacterial communities during seed development and maturation.</title>
        <authorList>
            <person name="Chesneau G."/>
            <person name="Torres-Cortes G."/>
            <person name="Briand M."/>
            <person name="Darrasse A."/>
            <person name="Preveaux A."/>
            <person name="Marais C."/>
            <person name="Jacques M.A."/>
            <person name="Shade A."/>
            <person name="Barret M."/>
        </authorList>
    </citation>
    <scope>NUCLEOTIDE SEQUENCE [LARGE SCALE GENOMIC DNA]</scope>
    <source>
        <strain evidence="1 4">CFBP13732</strain>
    </source>
</reference>
<dbReference type="EMBL" id="JACYNN010000007">
    <property type="protein sequence ID" value="MBD8107187.1"/>
    <property type="molecule type" value="Genomic_DNA"/>
</dbReference>
<dbReference type="Gene3D" id="3.40.50.300">
    <property type="entry name" value="P-loop containing nucleotide triphosphate hydrolases"/>
    <property type="match status" value="1"/>
</dbReference>
<proteinExistence type="predicted"/>
<evidence type="ECO:0000313" key="4">
    <source>
        <dbReference type="Proteomes" id="UP000661012"/>
    </source>
</evidence>
<keyword evidence="4" id="KW-1185">Reference proteome</keyword>
<dbReference type="OrthoDB" id="9810372at2"/>
<evidence type="ECO:0000313" key="1">
    <source>
        <dbReference type="EMBL" id="MBD8107187.1"/>
    </source>
</evidence>
<dbReference type="EMBL" id="QGAC01000013">
    <property type="protein sequence ID" value="TKJ89044.1"/>
    <property type="molecule type" value="Genomic_DNA"/>
</dbReference>